<accession>A0ABR3HF17</accession>
<sequence length="52" mass="6129">MPKRKVPRSCEEELEHLMRKMRKLEKKIHATNPIEELPSPEHVTECTCAKSE</sequence>
<evidence type="ECO:0000313" key="2">
    <source>
        <dbReference type="EMBL" id="KAL0869005.1"/>
    </source>
</evidence>
<comment type="caution">
    <text evidence="2">The sequence shown here is derived from an EMBL/GenBank/DDBJ whole genome shotgun (WGS) entry which is preliminary data.</text>
</comment>
<organism evidence="2 3">
    <name type="scientific">Loxostege sticticalis</name>
    <name type="common">Beet webworm moth</name>
    <dbReference type="NCBI Taxonomy" id="481309"/>
    <lineage>
        <taxon>Eukaryota</taxon>
        <taxon>Metazoa</taxon>
        <taxon>Ecdysozoa</taxon>
        <taxon>Arthropoda</taxon>
        <taxon>Hexapoda</taxon>
        <taxon>Insecta</taxon>
        <taxon>Pterygota</taxon>
        <taxon>Neoptera</taxon>
        <taxon>Endopterygota</taxon>
        <taxon>Lepidoptera</taxon>
        <taxon>Glossata</taxon>
        <taxon>Ditrysia</taxon>
        <taxon>Pyraloidea</taxon>
        <taxon>Crambidae</taxon>
        <taxon>Pyraustinae</taxon>
        <taxon>Loxostege</taxon>
    </lineage>
</organism>
<gene>
    <name evidence="2" type="ORF">ABMA27_007326</name>
</gene>
<dbReference type="EMBL" id="JBEUOH010000020">
    <property type="protein sequence ID" value="KAL0869005.1"/>
    <property type="molecule type" value="Genomic_DNA"/>
</dbReference>
<feature type="non-terminal residue" evidence="2">
    <location>
        <position position="52"/>
    </location>
</feature>
<feature type="region of interest" description="Disordered" evidence="1">
    <location>
        <begin position="30"/>
        <end position="52"/>
    </location>
</feature>
<protein>
    <submittedName>
        <fullName evidence="2">Uncharacterized protein</fullName>
    </submittedName>
</protein>
<reference evidence="2 3" key="1">
    <citation type="submission" date="2024-06" db="EMBL/GenBank/DDBJ databases">
        <title>A chromosome-level genome assembly of beet webworm, Loxostege sticticalis.</title>
        <authorList>
            <person name="Zhang Y."/>
        </authorList>
    </citation>
    <scope>NUCLEOTIDE SEQUENCE [LARGE SCALE GENOMIC DNA]</scope>
    <source>
        <strain evidence="2">AQ026</strain>
        <tissue evidence="2">Whole body</tissue>
    </source>
</reference>
<evidence type="ECO:0000313" key="3">
    <source>
        <dbReference type="Proteomes" id="UP001549920"/>
    </source>
</evidence>
<keyword evidence="3" id="KW-1185">Reference proteome</keyword>
<name>A0ABR3HF17_LOXSC</name>
<proteinExistence type="predicted"/>
<evidence type="ECO:0000256" key="1">
    <source>
        <dbReference type="SAM" id="MobiDB-lite"/>
    </source>
</evidence>
<dbReference type="Proteomes" id="UP001549920">
    <property type="component" value="Unassembled WGS sequence"/>
</dbReference>